<dbReference type="GO" id="GO:0004312">
    <property type="term" value="F:fatty acid synthase activity"/>
    <property type="evidence" value="ECO:0007669"/>
    <property type="project" value="TreeGrafter"/>
</dbReference>
<dbReference type="InterPro" id="IPR014043">
    <property type="entry name" value="Acyl_transferase_dom"/>
</dbReference>
<dbReference type="FunFam" id="1.10.1200.10:FF:000007">
    <property type="entry name" value="Probable polyketide synthase pks17"/>
    <property type="match status" value="3"/>
</dbReference>
<dbReference type="InterPro" id="IPR036291">
    <property type="entry name" value="NAD(P)-bd_dom_sf"/>
</dbReference>
<dbReference type="CDD" id="cd08956">
    <property type="entry name" value="KR_3_FAS_SDR_x"/>
    <property type="match status" value="2"/>
</dbReference>
<feature type="domain" description="Carrier" evidence="11">
    <location>
        <begin position="3764"/>
        <end position="3839"/>
    </location>
</feature>
<comment type="pathway">
    <text evidence="2">Antibiotic biosynthesis.</text>
</comment>
<dbReference type="InterPro" id="IPR049551">
    <property type="entry name" value="PKS_DH_C"/>
</dbReference>
<dbReference type="Pfam" id="PF00109">
    <property type="entry name" value="ketoacyl-synt"/>
    <property type="match status" value="3"/>
</dbReference>
<dbReference type="InterPro" id="IPR049552">
    <property type="entry name" value="PKS_DH_N"/>
</dbReference>
<reference evidence="14" key="1">
    <citation type="submission" date="2008-06" db="EMBL/GenBank/DDBJ databases">
        <title>The biosynthetic gene cluster responsible for Lasalocid production from Streptomyces lasaliensis.</title>
        <authorList>
            <person name="Smith L."/>
            <person name="Samborskyy M."/>
            <person name="Fan Q."/>
            <person name="Spencer J.B."/>
            <person name="Leadlay P.F."/>
        </authorList>
    </citation>
    <scope>NUCLEOTIDE SEQUENCE</scope>
    <source>
        <strain evidence="14">NRRL 3382R</strain>
    </source>
</reference>
<dbReference type="PROSITE" id="PS50075">
    <property type="entry name" value="CARRIER"/>
    <property type="match status" value="3"/>
</dbReference>
<dbReference type="SUPFAM" id="SSF51735">
    <property type="entry name" value="NAD(P)-binding Rossmann-fold domains"/>
    <property type="match status" value="7"/>
</dbReference>
<accession>B5M9K9</accession>
<sequence length="5469" mass="576824">MANQDKLVDYLKRVATDLHETRQRLRAVEEKDQEPIAIVGMACRFPGGADTPERLWELVAEGRDAITGFPTDRGWDLDALFDPDPDRSGTSYTRSGGFLLDAAEFDPAPFGISPREALAMDPQQRLMLEVSWEVLERAGIAPDSLKGSATGVYVGAGNLGYLVGMQQARPGVEGHSLTGNIGSIISGRISYTFGLEGPAVTVDTACSSSVVALHSAVQALRNGECSLALAGGVTIMPNPVEFVEFSRQRVLSPDGRCKAFGATADGTGFSEGVGVLLVERLSDARRNGHRVLAVVRGSAVNQDGASNGLTAPNGPSQQRVIRQALANARLAPADVDAVEAHGTGTALGDPIEAQALLATYGQDRPTEQPLWLGSIKSNIGHTQAAAGMAGIIKMVMAMRHGILPRTLHVDEPSPHIDWTAGAVSLLTEPVDWQAGDRPRRAGVSSFGISGTNAHVILEQAPVDDASSSEPVERDSGPVSWVLSGKTAQALRAQASQLHSLAESEPALDAHAVEAALATTRAALEHRAVVLSEDREGLVEGLHALAQGRPSPQVVTATTENRGKTVFVFPGQGSQWPGMGRELLDTSPVFATHITECEAALTPYVDWSLTDVLRHGEPLDRIEILQPVLFALMVSLARLWQHHGIHPDAVTGHSQGEIAAAHIAGALTLDDATRIVVLRSQLFADHLTGHGAIASLTLPATQVTHQLPQYDGRLTIAGINSPTTCTVAGPHTDLTTLTHWARQQGARARIIDTTVASHSPHVEPLHDQLLHLLADISPQAASVPIYSTVTTEPIDGTQLTAEYWYDNCRHPVRFHDTLHTLTTHGHTHYLEISPHPVLIPAITETHPTATTIPTLHRNQGTTTDLHTSLAHAWTTGLPTTWHTPHHHLDLPTYPFQRQRYWLTETTTADDPSAYGLHATQHPLLTAAIHHAETGRLMLTGRLTAHAHPWLSDHSAHGTTLLPGTAFTELVLHAAQYTATPHIHELTLENPLVLDAQSATQLQITVAPEGAAGRMTARIHSRPENPHDPTTPWRHHATATLTAEAADVAVPPPADWPPADARLLDTEGLYTEAEQSGYGYGPAFQGLRRAWRGASDLYAEVALPHERHEEAAGYGLHPALFDAALHALLLDRSGGDTTVRLPFVWSGVSLHAASATALRVRISPVGENEFTLVATDGAGGAVVTVERLTVLPVSAEQVRESARSADEEALYRVDWVPVPVSAPDRHPNTVGGAPSWVAIGADAPATRAVAASYPDVDALVAALDSGAGVPEVALLFCGPGRGGAVTDEVRQGTSALLDAVRTWLADDRFDASRLVVVTRGAVAVLPGEGVDDLAQAALWGLVRSAQSENPGRFLLLDSDTDVPEEAVRRLAASGDEQAALREGALLTPRLARASVPSGTEAESSAAGAPFSSEGTVLVTGGTGTLGGLVARHLVAEHGVRHLLLLSRQGADAPGAGGLADELAASGARVTFAACDASDREALAGVLASVPADRPLTGVVHAAGALSDATVAALTPEHLERVLRPKADAAAHLDELTRDLDLSAFVLFSSAAGVLGNPGQANYAAANTFLDALAERRRAQGLPAVSVAWGLWAPSSAMRAHLGERDEARIVGSGVLPMPAEQGLALLDAALRADRPLVVAARLDPSALRRRAQDGTLPGVLRGIVRVPVRRATADGTDDGGSALLRRLAGLQEADQERELAALVRGEAAAVLGHADPSSLDLAQPFRTLGFDSLTAVQLRNRLAAVTGLRLPAGLVFDHPSPAAVARHLRTELTGAAESTVAPVPVAAAGTDEPVAIVGMACRFPGGVRSPEDLWRLVVDGGDAVSDFPADRGWDLDALFDPDPDHPGTSYARQGGFLLDAADFDAGFFGISPREALSMDPQQRLLLETSWEVFERAGIDPATLKGSRTGVFAGAMYQEYAANVAPETVEGHFLSGTSSSVVSGRVSYTFGLEGPAVTIDTACSSSLVALHLAAQALRNGECELALAGGVAVMTTPVLFTEFSRQRGLAPDSRCKPFAAAADGTAWSEGVGVLLVERLSDALRNGHRVLAVVRGSAVNQDGASNGLTAPNGPSQQRVIRQALANARLTPADVDAVEAHGTGTTLGDPIEADALLATYGQDRPEDRPLWLGSVKSNIGHTQAAAGMAGIIKTVMAMRHGLLPRTLHLDEPTPHVDWTSGRVALLTEPVAWPVSDRPRRAGVSSFGASGTNAHVILEQALHTTAANQDTPSDAGSGALPWLVSGRTAEALREQAARLRSFVQSDEAVELEPSAVAGALAAERATFGHRAVVLGSDRPDFTDALTALAEGTPHPGVVQATALEVTRTVFVFPGQGSQWTGMGRELLDSSPEFAAYIAECETALNDFVDWSLTDVLRGTEGAPGYDRVDVVQPALFAVMVSLARLWQHHGIHPDAVIGHSQGEIAAAHIAGALTLNDAARIVALRSQALLPLAGLGGMTSLALPHHQAHELIQPWGQDLSIASVNGPHSTVVSGTTHALDELHTTCNTQGVRARRIPVDYASHSAQVESIRDTVLQAATGINPQPTAVPLYSTVTGQPINGTQLDADYWYTNLRHTVRFEETVRALLGDDHNAFIEATAHPVLTMAVEETVGAVEREAVVVGTLRRDEGGIDRFRTSLAMAWVRGVGVDWVGMLGGRGARPVDLPTYAFQRERYWLEPATRTSGDASSLGLEGAGHPLLGAALRLAGEDGVLLTGRLSREALPWLADHAVAGTVLLPGAAFVELALRAGDEAGCDLVEELTLEAPLLLPERGGVRLQLVLGVPDAQGRRELGVYARPDGDGDGDGDYGGEAPWTRHARAVLAVAGDADRADVALPGAVWPPSGAEALPVADFYADAADAGYGYGPAFQGLRAAWRLGEEMFAEVALPEQVREEASAYGIHPALLDAALHPALLDQVGGDAQVRLPFVWSGVMLDAVGAGVLRVRISPSRADSPSGADGLAVSLTDPEGHPVATVGALVSRPLSADQVRQTSGKALESLYRVAWVGLPALAANSTTPVPLDEVSDDSAEVPETVLLSCADATADAADAASGIADVVDGVRRAAHELLHRVQAWLSDARFASSRLVVLTRGAVAASPEDRTTDLVTAPLWGLIRSAQAENPGRFVLLDTDGTEASAAVLAGAAASDESQLALRDGAVLVPRLVRGAVSGALALPADGSDWRVDSRSPGTLEGLSVLPGTAAAQPLEPGRIRVAVRAAGLNFRDVLIALGMYPGEATMGSEGAGVVVEVAPDVTEFAVGDRIVGLIPESFGPFAVVDHRTVVRMPEGWSFEQAAAVPIVFLTAYYGLRDLADLRAGESVLIHAAAGGVGMAAVQLARHWGATVHATASPHKWDTLRALGLDDDHIASSRTLDFSDQFDEVDVVLNSLTGEYIDASLHLLRDGGRFIEMGRTDVRDVSGVFYRAFVLAEAGPERIGEMLGEVVRLLETGALTHLPLDVRDVRQAPETFRHMSQARHIGKIVLRIPQSPDARGTVLITGGTGTLGALTARHLVTTHGTRRLLLTSRQGMAAPGAAPLADELRDLGAHVTIAACDTADRTALTHLLDSIPAEHPLTAVIHCAGALDDGTVPTLTPERFEAVLRPKVDAAWNLHDLTRHLDLSAFVLFSSAAGVLGGAGQANYATANTFLDALAHHRHAHGLPATSLTWGHWEQASGMTGHLDRTDLARIGRTGLLPMSPAYGLALFDAALRESDAVLVPVRLDTGALREQHAGGALPPVFRELVRGPARRTAATGGAADQSALARTLAGRSTTEQKAILLDLVRTHIATVLGHTTPDTINPDQPFKDLGFDSLTSVELRNRLTTATGLKLPATLTFDHPTPHALTHHLHQQTTGTTHPTPINTPPTTAPAPDEPLAIVSMACRFPGGIESPDDLWQYVVQGRDAVSDFPVDRGWDLERLYDPDPERSGTSYTRSGSFLYDAADFDAQLFGISPREALAMDPQQRLLLETSWEVLERAGINPRSLRGSQTGVFVGAVNTGYGTGLPHTPEDIEGYLGTGTSSSVASGRVAYTFGLEGPAVTVDTACSSSLVALHLAAQALRNGECTMALASGVAVMATPLEFVEFSRQRVLSADGRCKAFAAAADGTGFSEGVGVLLVERLSDARRNGHQVLAVVRGSAVNQDGASNGLTAPNGPSQQRVIRQALANARLTPADVDAVEAHGTGTALGDPIEAQALLATYGQDRPTEQPLWLGSIKSNIGHTQAAAGMAGIIKMVMAMRHGILPRTLHVDEPSPHIDWTAGAVSLLTEPVDWQAGDRPRRAGVSSFGISGTNAHVILEHVAEVPELSPVDEDSTMPLVLSGHTPEALRTQADRLHAHLTGRPELPVAQVAASLVATRAALDHRGAVLAEDREGFLEGLHALAQGRPSPQVVTATTENRGKTVFVFPGQGSQWPGMGRELLDTSPVFATHITECEAALTPYVDWSLTDVLRQGEPLDRIEILQPVLFALMVSLARLWQHHGIHPDAVTGHSQGEIAAAHIAGALTLDDATRIVVLRSQLFADHLTGHGAIASLTLPATQVTHQLTQYDGRLTIAGINSPTTCTVAGPHTDLTTLTHWARQQGARARIIDTTVASHSPHVEPLHDDLIHLLADITPQPGTTPIYSTVTTEPIDGTQLTAEYWYDNCRHPVRFHDTLHTLTTHGHTHYLEISPHPVLIPAITETHPTATTIPTLHRNQGTTTDLHTSLAHAWTTGLPTTWHTPHHHLDLPTYPFQRQRYWLESAPLSASQGPAGPADDTDARFWEAVEREDLEALSSTLSLDGNGEALSWSAVLPSLSSWRRQQREQATLDSWRYRISWKRITVPNLPTLTGTWLLVTGPERSGEAWSAVVARAMASRGAQVSTLSVDAAGLDRETLRERIREHLADSEQPVGVLSLLACGAGTAESGRPGVPSALATTVALVQALGDAGVDAPLWCVTSGAVSVSATEYALPEQAAVAGLGRVVALEQPQRWGGTIDLPGQLGDVDDQVAVRLVGVLAEHGDEDQLAVRASGVFGRRLVRAPLGAAAPVRSWKPRGTVLVTGGTGGVGGRVARWLATSGAEHLLLVSRSGPEAPGAAELEADLAASGARVSVVACDVADRDAVERLLSSVPDAHPLTAVVHAAGVPQQSAVEELTPAEVEEILSAKVLGARHLDELLADAPLDAFVLFSSNAGVWGSGGHSAYAAANAYLDALAERRRAHGRTATSVAWGAWAAGGMMAAEGAAAYMGRRGVLDMEPERAVAALVAAVEHDETFVAVAHMDWERFVLGFTSLRPSPLLDDIPEARRALAELAEETESGSDASTLARELADMSPDDRRAALLDLVQSNAAAVLGHTGGAAVDAHRAFKELGFDSLTAVQLRNRLNAATGLRVPATLVFDHPTPAAVAAYVEAQLLPDVSGARLPVLEEIDRLDASLSDGPADADLLHAVQDRLQEMLWKLADRSAASGGTASPSGDPDERGATDGDFASATADDMFDLIDRDLGLS</sequence>
<dbReference type="Gene3D" id="3.40.366.10">
    <property type="entry name" value="Malonyl-Coenzyme A Acyl Carrier Protein, domain 2"/>
    <property type="match status" value="3"/>
</dbReference>
<dbReference type="PANTHER" id="PTHR43775">
    <property type="entry name" value="FATTY ACID SYNTHASE"/>
    <property type="match status" value="1"/>
</dbReference>
<dbReference type="InterPro" id="IPR006162">
    <property type="entry name" value="Ppantetheine_attach_site"/>
</dbReference>
<dbReference type="InterPro" id="IPR049900">
    <property type="entry name" value="PKS_mFAS_DH"/>
</dbReference>
<feature type="region of interest" description="N-terminal hotdog fold" evidence="9">
    <location>
        <begin position="2689"/>
        <end position="2821"/>
    </location>
</feature>
<dbReference type="InterPro" id="IPR001227">
    <property type="entry name" value="Ac_transferase_dom_sf"/>
</dbReference>
<keyword evidence="8" id="KW-0012">Acyltransferase</keyword>
<dbReference type="InterPro" id="IPR013154">
    <property type="entry name" value="ADH-like_N"/>
</dbReference>
<keyword evidence="4" id="KW-0597">Phosphoprotein</keyword>
<feature type="region of interest" description="N-terminal hotdog fold" evidence="9">
    <location>
        <begin position="920"/>
        <end position="1046"/>
    </location>
</feature>
<feature type="active site" description="Proton acceptor; for dehydratase activity" evidence="9">
    <location>
        <position position="952"/>
    </location>
</feature>
<dbReference type="Pfam" id="PF02801">
    <property type="entry name" value="Ketoacyl-synt_C"/>
    <property type="match status" value="3"/>
</dbReference>
<evidence type="ECO:0000259" key="12">
    <source>
        <dbReference type="PROSITE" id="PS52004"/>
    </source>
</evidence>
<evidence type="ECO:0000256" key="2">
    <source>
        <dbReference type="ARBA" id="ARBA00004792"/>
    </source>
</evidence>
<dbReference type="SMART" id="SM00827">
    <property type="entry name" value="PKS_AT"/>
    <property type="match status" value="3"/>
</dbReference>
<feature type="region of interest" description="Disordered" evidence="10">
    <location>
        <begin position="5427"/>
        <end position="5452"/>
    </location>
</feature>
<evidence type="ECO:0000256" key="1">
    <source>
        <dbReference type="ARBA" id="ARBA00001957"/>
    </source>
</evidence>
<dbReference type="SUPFAM" id="SSF53901">
    <property type="entry name" value="Thiolase-like"/>
    <property type="match status" value="3"/>
</dbReference>
<dbReference type="SMART" id="SM00822">
    <property type="entry name" value="PKS_KR"/>
    <property type="match status" value="3"/>
</dbReference>
<keyword evidence="3" id="KW-0596">Phosphopantetheine</keyword>
<dbReference type="InterPro" id="IPR020841">
    <property type="entry name" value="PKS_Beta-ketoAc_synthase_dom"/>
</dbReference>
<dbReference type="NCBIfam" id="NF045894">
    <property type="entry name" value="PKS_plus_SDR"/>
    <property type="match status" value="1"/>
</dbReference>
<dbReference type="Pfam" id="PF08990">
    <property type="entry name" value="Docking"/>
    <property type="match status" value="1"/>
</dbReference>
<evidence type="ECO:0000256" key="10">
    <source>
        <dbReference type="SAM" id="MobiDB-lite"/>
    </source>
</evidence>
<feature type="active site" description="Proton acceptor; for dehydratase activity" evidence="9">
    <location>
        <position position="2721"/>
    </location>
</feature>
<dbReference type="PROSITE" id="PS52019">
    <property type="entry name" value="PKS_MFAS_DH"/>
    <property type="match status" value="2"/>
</dbReference>
<feature type="region of interest" description="C-terminal hotdog fold" evidence="9">
    <location>
        <begin position="2837"/>
        <end position="2981"/>
    </location>
</feature>
<evidence type="ECO:0000256" key="8">
    <source>
        <dbReference type="ARBA" id="ARBA00023315"/>
    </source>
</evidence>
<protein>
    <submittedName>
        <fullName evidence="14">Lasalocid modular polyketide synthase</fullName>
    </submittedName>
</protein>
<dbReference type="SUPFAM" id="SSF50129">
    <property type="entry name" value="GroES-like"/>
    <property type="match status" value="1"/>
</dbReference>
<feature type="domain" description="PKS/mFAS DH" evidence="13">
    <location>
        <begin position="2689"/>
        <end position="2981"/>
    </location>
</feature>
<organism evidence="14">
    <name type="scientific">Streptomyces lasalocidi</name>
    <name type="common">Streptomyces lasaliensis</name>
    <dbReference type="NCBI Taxonomy" id="324833"/>
    <lineage>
        <taxon>Bacteria</taxon>
        <taxon>Bacillati</taxon>
        <taxon>Actinomycetota</taxon>
        <taxon>Actinomycetes</taxon>
        <taxon>Kitasatosporales</taxon>
        <taxon>Streptomycetaceae</taxon>
        <taxon>Streptomyces</taxon>
    </lineage>
</organism>
<dbReference type="InterPro" id="IPR020806">
    <property type="entry name" value="PKS_PP-bd"/>
</dbReference>
<dbReference type="SUPFAM" id="SSF47336">
    <property type="entry name" value="ACP-like"/>
    <property type="match status" value="3"/>
</dbReference>
<dbReference type="SUPFAM" id="SSF55048">
    <property type="entry name" value="Probable ACP-binding domain of malonyl-CoA ACP transacylase"/>
    <property type="match status" value="3"/>
</dbReference>
<dbReference type="Pfam" id="PF14765">
    <property type="entry name" value="PS-DH"/>
    <property type="match status" value="2"/>
</dbReference>
<dbReference type="InterPro" id="IPR016039">
    <property type="entry name" value="Thiolase-like"/>
</dbReference>
<evidence type="ECO:0000256" key="9">
    <source>
        <dbReference type="PROSITE-ProRule" id="PRU01363"/>
    </source>
</evidence>
<dbReference type="InterPro" id="IPR018201">
    <property type="entry name" value="Ketoacyl_synth_AS"/>
</dbReference>
<evidence type="ECO:0000259" key="13">
    <source>
        <dbReference type="PROSITE" id="PS52019"/>
    </source>
</evidence>
<dbReference type="InterPro" id="IPR016035">
    <property type="entry name" value="Acyl_Trfase/lysoPLipase"/>
</dbReference>
<dbReference type="GO" id="GO:0004315">
    <property type="term" value="F:3-oxoacyl-[acyl-carrier-protein] synthase activity"/>
    <property type="evidence" value="ECO:0007669"/>
    <property type="project" value="InterPro"/>
</dbReference>
<evidence type="ECO:0000259" key="11">
    <source>
        <dbReference type="PROSITE" id="PS50075"/>
    </source>
</evidence>
<dbReference type="Pfam" id="PF00698">
    <property type="entry name" value="Acyl_transf_1"/>
    <property type="match status" value="3"/>
</dbReference>
<dbReference type="InterPro" id="IPR032821">
    <property type="entry name" value="PKS_assoc"/>
</dbReference>
<dbReference type="PROSITE" id="PS01162">
    <property type="entry name" value="QOR_ZETA_CRYSTAL"/>
    <property type="match status" value="1"/>
</dbReference>
<dbReference type="Pfam" id="PF16197">
    <property type="entry name" value="KAsynt_C_assoc"/>
    <property type="match status" value="3"/>
</dbReference>
<keyword evidence="7" id="KW-0511">Multifunctional enzyme</keyword>
<dbReference type="Gene3D" id="1.10.1200.10">
    <property type="entry name" value="ACP-like"/>
    <property type="match status" value="3"/>
</dbReference>
<dbReference type="GO" id="GO:0006633">
    <property type="term" value="P:fatty acid biosynthetic process"/>
    <property type="evidence" value="ECO:0007669"/>
    <property type="project" value="InterPro"/>
</dbReference>
<dbReference type="Gene3D" id="3.40.47.10">
    <property type="match status" value="3"/>
</dbReference>
<feature type="domain" description="Ketosynthase family 3 (KS3)" evidence="12">
    <location>
        <begin position="1789"/>
        <end position="2213"/>
    </location>
</feature>
<dbReference type="GO" id="GO:0008270">
    <property type="term" value="F:zinc ion binding"/>
    <property type="evidence" value="ECO:0007669"/>
    <property type="project" value="InterPro"/>
</dbReference>
<dbReference type="SMART" id="SM00826">
    <property type="entry name" value="PKS_DH"/>
    <property type="match status" value="2"/>
</dbReference>
<feature type="domain" description="PKS/mFAS DH" evidence="13">
    <location>
        <begin position="920"/>
        <end position="1197"/>
    </location>
</feature>
<dbReference type="SMART" id="SM00825">
    <property type="entry name" value="PKS_KS"/>
    <property type="match status" value="3"/>
</dbReference>
<feature type="region of interest" description="C-terminal hotdog fold" evidence="9">
    <location>
        <begin position="1059"/>
        <end position="1197"/>
    </location>
</feature>
<dbReference type="GO" id="GO:0031177">
    <property type="term" value="F:phosphopantetheine binding"/>
    <property type="evidence" value="ECO:0007669"/>
    <property type="project" value="InterPro"/>
</dbReference>
<dbReference type="PROSITE" id="PS00606">
    <property type="entry name" value="KS3_1"/>
    <property type="match status" value="3"/>
</dbReference>
<evidence type="ECO:0000256" key="6">
    <source>
        <dbReference type="ARBA" id="ARBA00023194"/>
    </source>
</evidence>
<dbReference type="InterPro" id="IPR050091">
    <property type="entry name" value="PKS_NRPS_Biosynth_Enz"/>
</dbReference>
<dbReference type="Gene3D" id="3.40.50.720">
    <property type="entry name" value="NAD(P)-binding Rossmann-like Domain"/>
    <property type="match status" value="3"/>
</dbReference>
<dbReference type="InterPro" id="IPR011032">
    <property type="entry name" value="GroES-like_sf"/>
</dbReference>
<dbReference type="InterPro" id="IPR041618">
    <property type="entry name" value="PKS_DE"/>
</dbReference>
<dbReference type="InterPro" id="IPR014030">
    <property type="entry name" value="Ketoacyl_synth_N"/>
</dbReference>
<dbReference type="InterPro" id="IPR055123">
    <property type="entry name" value="SpnB-like_Rossmann"/>
</dbReference>
<dbReference type="GO" id="GO:0016491">
    <property type="term" value="F:oxidoreductase activity"/>
    <property type="evidence" value="ECO:0007669"/>
    <property type="project" value="InterPro"/>
</dbReference>
<dbReference type="InterPro" id="IPR020843">
    <property type="entry name" value="ER"/>
</dbReference>
<dbReference type="InterPro" id="IPR015083">
    <property type="entry name" value="NorB/c/GfsB-D-like_docking"/>
</dbReference>
<proteinExistence type="predicted"/>
<dbReference type="SMART" id="SM00829">
    <property type="entry name" value="PKS_ER"/>
    <property type="match status" value="1"/>
</dbReference>
<dbReference type="CDD" id="cd08952">
    <property type="entry name" value="KR_1_SDR_x"/>
    <property type="match status" value="1"/>
</dbReference>
<dbReference type="Pfam" id="PF22953">
    <property type="entry name" value="SpnB_Rossmann"/>
    <property type="match status" value="2"/>
</dbReference>
<evidence type="ECO:0000256" key="5">
    <source>
        <dbReference type="ARBA" id="ARBA00022679"/>
    </source>
</evidence>
<dbReference type="PROSITE" id="PS52004">
    <property type="entry name" value="KS3_2"/>
    <property type="match status" value="3"/>
</dbReference>
<keyword evidence="5" id="KW-0808">Transferase</keyword>
<dbReference type="FunFam" id="3.40.47.10:FF:000019">
    <property type="entry name" value="Polyketide synthase type I"/>
    <property type="match status" value="3"/>
</dbReference>
<dbReference type="InterPro" id="IPR020807">
    <property type="entry name" value="PKS_DH"/>
</dbReference>
<dbReference type="InterPro" id="IPR016036">
    <property type="entry name" value="Malonyl_transacylase_ACP-bd"/>
</dbReference>
<feature type="domain" description="Ketosynthase family 3 (KS3)" evidence="12">
    <location>
        <begin position="3859"/>
        <end position="4285"/>
    </location>
</feature>
<dbReference type="Pfam" id="PF00550">
    <property type="entry name" value="PP-binding"/>
    <property type="match status" value="3"/>
</dbReference>
<dbReference type="GO" id="GO:0033068">
    <property type="term" value="P:macrolide biosynthetic process"/>
    <property type="evidence" value="ECO:0007669"/>
    <property type="project" value="UniProtKB-ARBA"/>
</dbReference>
<keyword evidence="6" id="KW-0045">Antibiotic biosynthesis</keyword>
<gene>
    <name evidence="14" type="primary">lasAII</name>
</gene>
<dbReference type="Pfam" id="PF18369">
    <property type="entry name" value="PKS_DE"/>
    <property type="match status" value="1"/>
</dbReference>
<dbReference type="SMART" id="SM01294">
    <property type="entry name" value="PKS_PP_betabranch"/>
    <property type="match status" value="2"/>
</dbReference>
<dbReference type="Gene3D" id="3.90.180.10">
    <property type="entry name" value="Medium-chain alcohol dehydrogenases, catalytic domain"/>
    <property type="match status" value="1"/>
</dbReference>
<dbReference type="FunFam" id="3.90.180.10:FF:000032">
    <property type="entry name" value="Probable polyketide synthase pks1"/>
    <property type="match status" value="1"/>
</dbReference>
<dbReference type="SMART" id="SM00823">
    <property type="entry name" value="PKS_PP"/>
    <property type="match status" value="3"/>
</dbReference>
<dbReference type="FunFam" id="3.40.366.10:FF:000002">
    <property type="entry name" value="Probable polyketide synthase 2"/>
    <property type="match status" value="3"/>
</dbReference>
<feature type="compositionally biased region" description="Low complexity" evidence="10">
    <location>
        <begin position="5427"/>
        <end position="5438"/>
    </location>
</feature>
<feature type="domain" description="Ketosynthase family 3 (KS3)" evidence="12">
    <location>
        <begin position="33"/>
        <end position="459"/>
    </location>
</feature>
<dbReference type="InterPro" id="IPR009081">
    <property type="entry name" value="PP-bd_ACP"/>
</dbReference>
<feature type="domain" description="Carrier" evidence="11">
    <location>
        <begin position="1695"/>
        <end position="1770"/>
    </location>
</feature>
<dbReference type="Gene3D" id="3.10.129.110">
    <property type="entry name" value="Polyketide synthase dehydratase"/>
    <property type="match status" value="2"/>
</dbReference>
<dbReference type="Gene3D" id="6.10.140.1830">
    <property type="match status" value="1"/>
</dbReference>
<dbReference type="SUPFAM" id="SSF52151">
    <property type="entry name" value="FabD/lysophospholipase-like"/>
    <property type="match status" value="3"/>
</dbReference>
<comment type="cofactor">
    <cofactor evidence="1">
        <name>pantetheine 4'-phosphate</name>
        <dbReference type="ChEBI" id="CHEBI:47942"/>
    </cofactor>
</comment>
<dbReference type="InterPro" id="IPR014031">
    <property type="entry name" value="Ketoacyl_synth_C"/>
</dbReference>
<dbReference type="Gene3D" id="3.30.70.3290">
    <property type="match status" value="3"/>
</dbReference>
<dbReference type="InterPro" id="IPR002364">
    <property type="entry name" value="Quin_OxRdtase/zeta-crystal_CS"/>
</dbReference>
<feature type="active site" description="Proton donor; for dehydratase activity" evidence="9">
    <location>
        <position position="2898"/>
    </location>
</feature>
<evidence type="ECO:0000256" key="7">
    <source>
        <dbReference type="ARBA" id="ARBA00023268"/>
    </source>
</evidence>
<dbReference type="InterPro" id="IPR057326">
    <property type="entry name" value="KR_dom"/>
</dbReference>
<feature type="domain" description="Carrier" evidence="11">
    <location>
        <begin position="5302"/>
        <end position="5377"/>
    </location>
</feature>
<dbReference type="CDD" id="cd00833">
    <property type="entry name" value="PKS"/>
    <property type="match status" value="3"/>
</dbReference>
<evidence type="ECO:0000256" key="4">
    <source>
        <dbReference type="ARBA" id="ARBA00022553"/>
    </source>
</evidence>
<dbReference type="PANTHER" id="PTHR43775:SF51">
    <property type="entry name" value="INACTIVE PHENOLPHTHIOCEROL SYNTHESIS POLYKETIDE SYNTHASE TYPE I PKS1-RELATED"/>
    <property type="match status" value="1"/>
</dbReference>
<dbReference type="InterPro" id="IPR042104">
    <property type="entry name" value="PKS_dehydratase_sf"/>
</dbReference>
<dbReference type="Pfam" id="PF13602">
    <property type="entry name" value="ADH_zinc_N_2"/>
    <property type="match status" value="1"/>
</dbReference>
<evidence type="ECO:0000313" key="14">
    <source>
        <dbReference type="EMBL" id="CAQ64687.1"/>
    </source>
</evidence>
<dbReference type="EMBL" id="FM173265">
    <property type="protein sequence ID" value="CAQ64687.1"/>
    <property type="molecule type" value="Genomic_DNA"/>
</dbReference>
<dbReference type="CDD" id="cd05195">
    <property type="entry name" value="enoyl_red"/>
    <property type="match status" value="1"/>
</dbReference>
<dbReference type="Gene3D" id="3.40.50.11460">
    <property type="match status" value="1"/>
</dbReference>
<dbReference type="InterPro" id="IPR036736">
    <property type="entry name" value="ACP-like_sf"/>
</dbReference>
<evidence type="ECO:0000256" key="3">
    <source>
        <dbReference type="ARBA" id="ARBA00022450"/>
    </source>
</evidence>
<name>B5M9K9_STRLS</name>
<dbReference type="PROSITE" id="PS00012">
    <property type="entry name" value="PHOSPHOPANTETHEINE"/>
    <property type="match status" value="3"/>
</dbReference>
<dbReference type="Pfam" id="PF08659">
    <property type="entry name" value="KR"/>
    <property type="match status" value="3"/>
</dbReference>
<dbReference type="Pfam" id="PF21089">
    <property type="entry name" value="PKS_DH_N"/>
    <property type="match status" value="2"/>
</dbReference>
<dbReference type="Pfam" id="PF08240">
    <property type="entry name" value="ADH_N"/>
    <property type="match status" value="1"/>
</dbReference>
<dbReference type="InterPro" id="IPR013968">
    <property type="entry name" value="PKS_KR"/>
</dbReference>
<feature type="active site" description="Proton donor; for dehydratase activity" evidence="9">
    <location>
        <position position="1120"/>
    </location>
</feature>